<feature type="non-terminal residue" evidence="1">
    <location>
        <position position="94"/>
    </location>
</feature>
<gene>
    <name evidence="1" type="ORF">PGLA2088_LOCUS9819</name>
</gene>
<dbReference type="Proteomes" id="UP000626109">
    <property type="component" value="Unassembled WGS sequence"/>
</dbReference>
<sequence>EMLPPFGEVSDQNFHLYSESGSEGFLWVLFAGVGSSGCSGNSCREQGIQHYAIFEEVADLFKQFRVFFVDVTLFKEHLSEQLGAEAFPAVVLQR</sequence>
<proteinExistence type="predicted"/>
<evidence type="ECO:0000313" key="1">
    <source>
        <dbReference type="EMBL" id="CAE8652597.1"/>
    </source>
</evidence>
<accession>A0A813IP98</accession>
<comment type="caution">
    <text evidence="1">The sequence shown here is derived from an EMBL/GenBank/DDBJ whole genome shotgun (WGS) entry which is preliminary data.</text>
</comment>
<evidence type="ECO:0000313" key="2">
    <source>
        <dbReference type="Proteomes" id="UP000626109"/>
    </source>
</evidence>
<protein>
    <recommendedName>
        <fullName evidence="3">Thioredoxin domain-containing protein</fullName>
    </recommendedName>
</protein>
<organism evidence="1 2">
    <name type="scientific">Polarella glacialis</name>
    <name type="common">Dinoflagellate</name>
    <dbReference type="NCBI Taxonomy" id="89957"/>
    <lineage>
        <taxon>Eukaryota</taxon>
        <taxon>Sar</taxon>
        <taxon>Alveolata</taxon>
        <taxon>Dinophyceae</taxon>
        <taxon>Suessiales</taxon>
        <taxon>Suessiaceae</taxon>
        <taxon>Polarella</taxon>
    </lineage>
</organism>
<dbReference type="EMBL" id="CAJNNW010010939">
    <property type="protein sequence ID" value="CAE8652597.1"/>
    <property type="molecule type" value="Genomic_DNA"/>
</dbReference>
<dbReference type="AlphaFoldDB" id="A0A813IP98"/>
<feature type="non-terminal residue" evidence="1">
    <location>
        <position position="1"/>
    </location>
</feature>
<reference evidence="1" key="1">
    <citation type="submission" date="2021-02" db="EMBL/GenBank/DDBJ databases">
        <authorList>
            <person name="Dougan E. K."/>
            <person name="Rhodes N."/>
            <person name="Thang M."/>
            <person name="Chan C."/>
        </authorList>
    </citation>
    <scope>NUCLEOTIDE SEQUENCE</scope>
</reference>
<name>A0A813IP98_POLGL</name>
<evidence type="ECO:0008006" key="3">
    <source>
        <dbReference type="Google" id="ProtNLM"/>
    </source>
</evidence>